<dbReference type="OrthoDB" id="3797241at2759"/>
<keyword evidence="1" id="KW-0677">Repeat</keyword>
<dbReference type="Pfam" id="PF12796">
    <property type="entry name" value="Ank_2"/>
    <property type="match status" value="2"/>
</dbReference>
<sequence length="564" mass="63959">MRQTVLQLHHSLEYLSSRVPSVGDDELLPPKLRELLDSAFRNTDEILVELRRKCLKVDLGGSSELRSRLKFAWKGHDRLKLLLVRLHEAESGLLLATELLNMHVSLSIFSNISEIQANMRKISHSGSQVATTGSSLALYRPPRSHGVTLATPPEVYAIDPWLRWLGFYGVFSWFTDRQRHRYLQMFIGYKLPVFGKCLSLYTQLSWSTSHVSIQPCHIRLQNRIPIDSPFLTACRKGDARMIKQLVDADGWLVNTRSSCKGVTPLLLAIDSQDLDAIRVLLNAGADANIGDDERTLPIFKATGYKDKRLEKNSNRRYVQLPPPTTKWLDILDLLIQNHASVHEVVGEKTMTTMKIVGANYQPETTIRFFRMLAEEKYTDFDLLDHSGLSAVVTALSSRDLSIRAIDMLVAKGINIKRIYEDGRTALHYAAMNSSNVDVLKHLHEIHGLTEIDRQDHYGWTPLHYAIGSPYYMDRNYQCGLVVYLLKMGADPYIKGQGVLPRMHPQFRPPSLDDHISPFEWAAESGCHVALQFRRDMIDAGLDPPHDEDLEDVFHDAVETVVAST</sequence>
<dbReference type="EMBL" id="CAOQHR010000001">
    <property type="protein sequence ID" value="CAI6286616.1"/>
    <property type="molecule type" value="Genomic_DNA"/>
</dbReference>
<evidence type="ECO:0000256" key="1">
    <source>
        <dbReference type="ARBA" id="ARBA00022737"/>
    </source>
</evidence>
<organism evidence="4 5">
    <name type="scientific">Periconia digitata</name>
    <dbReference type="NCBI Taxonomy" id="1303443"/>
    <lineage>
        <taxon>Eukaryota</taxon>
        <taxon>Fungi</taxon>
        <taxon>Dikarya</taxon>
        <taxon>Ascomycota</taxon>
        <taxon>Pezizomycotina</taxon>
        <taxon>Dothideomycetes</taxon>
        <taxon>Pleosporomycetidae</taxon>
        <taxon>Pleosporales</taxon>
        <taxon>Massarineae</taxon>
        <taxon>Periconiaceae</taxon>
        <taxon>Periconia</taxon>
    </lineage>
</organism>
<dbReference type="SMART" id="SM00248">
    <property type="entry name" value="ANK"/>
    <property type="match status" value="6"/>
</dbReference>
<comment type="caution">
    <text evidence="4">The sequence shown here is derived from an EMBL/GenBank/DDBJ whole genome shotgun (WGS) entry which is preliminary data.</text>
</comment>
<dbReference type="PROSITE" id="PS50297">
    <property type="entry name" value="ANK_REP_REGION"/>
    <property type="match status" value="1"/>
</dbReference>
<dbReference type="Proteomes" id="UP001152607">
    <property type="component" value="Unassembled WGS sequence"/>
</dbReference>
<protein>
    <recommendedName>
        <fullName evidence="6">Ankyrin</fullName>
    </recommendedName>
</protein>
<evidence type="ECO:0000313" key="5">
    <source>
        <dbReference type="Proteomes" id="UP001152607"/>
    </source>
</evidence>
<accession>A0A9W4U3L3</accession>
<dbReference type="InterPro" id="IPR036770">
    <property type="entry name" value="Ankyrin_rpt-contain_sf"/>
</dbReference>
<evidence type="ECO:0008006" key="6">
    <source>
        <dbReference type="Google" id="ProtNLM"/>
    </source>
</evidence>
<dbReference type="InterPro" id="IPR050745">
    <property type="entry name" value="Multifunctional_regulatory"/>
</dbReference>
<keyword evidence="2 3" id="KW-0040">ANK repeat</keyword>
<keyword evidence="5" id="KW-1185">Reference proteome</keyword>
<dbReference type="PROSITE" id="PS50088">
    <property type="entry name" value="ANK_REPEAT"/>
    <property type="match status" value="2"/>
</dbReference>
<evidence type="ECO:0000256" key="3">
    <source>
        <dbReference type="PROSITE-ProRule" id="PRU00023"/>
    </source>
</evidence>
<dbReference type="PANTHER" id="PTHR24189">
    <property type="entry name" value="MYOTROPHIN"/>
    <property type="match status" value="1"/>
</dbReference>
<name>A0A9W4U3L3_9PLEO</name>
<dbReference type="SUPFAM" id="SSF48403">
    <property type="entry name" value="Ankyrin repeat"/>
    <property type="match status" value="1"/>
</dbReference>
<proteinExistence type="predicted"/>
<evidence type="ECO:0000313" key="4">
    <source>
        <dbReference type="EMBL" id="CAI6286616.1"/>
    </source>
</evidence>
<dbReference type="AlphaFoldDB" id="A0A9W4U3L3"/>
<gene>
    <name evidence="4" type="ORF">PDIGIT_LOCUS2323</name>
</gene>
<reference evidence="4" key="1">
    <citation type="submission" date="2023-01" db="EMBL/GenBank/DDBJ databases">
        <authorList>
            <person name="Van Ghelder C."/>
            <person name="Rancurel C."/>
        </authorList>
    </citation>
    <scope>NUCLEOTIDE SEQUENCE</scope>
    <source>
        <strain evidence="4">CNCM I-4278</strain>
    </source>
</reference>
<dbReference type="InterPro" id="IPR002110">
    <property type="entry name" value="Ankyrin_rpt"/>
</dbReference>
<feature type="repeat" description="ANK" evidence="3">
    <location>
        <begin position="260"/>
        <end position="292"/>
    </location>
</feature>
<dbReference type="PANTHER" id="PTHR24189:SF50">
    <property type="entry name" value="ANKYRIN REPEAT AND SOCS BOX PROTEIN 2"/>
    <property type="match status" value="1"/>
</dbReference>
<dbReference type="Gene3D" id="1.25.40.20">
    <property type="entry name" value="Ankyrin repeat-containing domain"/>
    <property type="match status" value="2"/>
</dbReference>
<evidence type="ECO:0000256" key="2">
    <source>
        <dbReference type="ARBA" id="ARBA00023043"/>
    </source>
</evidence>
<feature type="repeat" description="ANK" evidence="3">
    <location>
        <begin position="457"/>
        <end position="496"/>
    </location>
</feature>